<protein>
    <submittedName>
        <fullName evidence="2">Uncharacterized protein</fullName>
    </submittedName>
</protein>
<dbReference type="AlphaFoldDB" id="K0SG29"/>
<evidence type="ECO:0000256" key="1">
    <source>
        <dbReference type="SAM" id="MobiDB-lite"/>
    </source>
</evidence>
<keyword evidence="3" id="KW-1185">Reference proteome</keyword>
<reference evidence="2 3" key="1">
    <citation type="journal article" date="2012" name="Genome Biol.">
        <title>Genome and low-iron response of an oceanic diatom adapted to chronic iron limitation.</title>
        <authorList>
            <person name="Lommer M."/>
            <person name="Specht M."/>
            <person name="Roy A.S."/>
            <person name="Kraemer L."/>
            <person name="Andreson R."/>
            <person name="Gutowska M.A."/>
            <person name="Wolf J."/>
            <person name="Bergner S.V."/>
            <person name="Schilhabel M.B."/>
            <person name="Klostermeier U.C."/>
            <person name="Beiko R.G."/>
            <person name="Rosenstiel P."/>
            <person name="Hippler M."/>
            <person name="Laroche J."/>
        </authorList>
    </citation>
    <scope>NUCLEOTIDE SEQUENCE [LARGE SCALE GENOMIC DNA]</scope>
    <source>
        <strain evidence="2 3">CCMP1005</strain>
    </source>
</reference>
<feature type="compositionally biased region" description="Polar residues" evidence="1">
    <location>
        <begin position="167"/>
        <end position="177"/>
    </location>
</feature>
<organism evidence="2 3">
    <name type="scientific">Thalassiosira oceanica</name>
    <name type="common">Marine diatom</name>
    <dbReference type="NCBI Taxonomy" id="159749"/>
    <lineage>
        <taxon>Eukaryota</taxon>
        <taxon>Sar</taxon>
        <taxon>Stramenopiles</taxon>
        <taxon>Ochrophyta</taxon>
        <taxon>Bacillariophyta</taxon>
        <taxon>Coscinodiscophyceae</taxon>
        <taxon>Thalassiosirophycidae</taxon>
        <taxon>Thalassiosirales</taxon>
        <taxon>Thalassiosiraceae</taxon>
        <taxon>Thalassiosira</taxon>
    </lineage>
</organism>
<proteinExistence type="predicted"/>
<dbReference type="EMBL" id="AGNL01027881">
    <property type="protein sequence ID" value="EJK57552.1"/>
    <property type="molecule type" value="Genomic_DNA"/>
</dbReference>
<feature type="region of interest" description="Disordered" evidence="1">
    <location>
        <begin position="95"/>
        <end position="177"/>
    </location>
</feature>
<sequence>MSHPGCTPGGSPAQQMSWEAWPRVPYSRTIYDPQTTPSGVLHLLNHDRGDGAHEQKHYWIPNRHCSSLAASIAKCVGDGAQFKFSPFQTHTSWPRFRPQMRLEPSPFPPSRTLRISPTKIPPPPPPPPAGGAPQSAAPSALKPSALFTGTAPPPPVQPPPGFASQPVNTPSTTSSQGAQFFMTPEQQAQWMTLHTQGMAMQNQSTEAMIKYLKELTTTTSSAGKKETLIPFPKWDGKRETEQQFLTRLALYTRQAYYLCRRELQR</sequence>
<name>K0SG29_THAOC</name>
<dbReference type="Proteomes" id="UP000266841">
    <property type="component" value="Unassembled WGS sequence"/>
</dbReference>
<feature type="compositionally biased region" description="Pro residues" evidence="1">
    <location>
        <begin position="151"/>
        <end position="161"/>
    </location>
</feature>
<feature type="compositionally biased region" description="Pro residues" evidence="1">
    <location>
        <begin position="119"/>
        <end position="130"/>
    </location>
</feature>
<feature type="compositionally biased region" description="Low complexity" evidence="1">
    <location>
        <begin position="131"/>
        <end position="150"/>
    </location>
</feature>
<comment type="caution">
    <text evidence="2">The sequence shown here is derived from an EMBL/GenBank/DDBJ whole genome shotgun (WGS) entry which is preliminary data.</text>
</comment>
<accession>K0SG29</accession>
<gene>
    <name evidence="2" type="ORF">THAOC_22391</name>
</gene>
<evidence type="ECO:0000313" key="2">
    <source>
        <dbReference type="EMBL" id="EJK57552.1"/>
    </source>
</evidence>
<evidence type="ECO:0000313" key="3">
    <source>
        <dbReference type="Proteomes" id="UP000266841"/>
    </source>
</evidence>